<dbReference type="KEGG" id="gtr:GLOTRDRAFT_41031"/>
<reference evidence="5 6" key="1">
    <citation type="journal article" date="2012" name="Science">
        <title>The Paleozoic origin of enzymatic lignin decomposition reconstructed from 31 fungal genomes.</title>
        <authorList>
            <person name="Floudas D."/>
            <person name="Binder M."/>
            <person name="Riley R."/>
            <person name="Barry K."/>
            <person name="Blanchette R.A."/>
            <person name="Henrissat B."/>
            <person name="Martinez A.T."/>
            <person name="Otillar R."/>
            <person name="Spatafora J.W."/>
            <person name="Yadav J.S."/>
            <person name="Aerts A."/>
            <person name="Benoit I."/>
            <person name="Boyd A."/>
            <person name="Carlson A."/>
            <person name="Copeland A."/>
            <person name="Coutinho P.M."/>
            <person name="de Vries R.P."/>
            <person name="Ferreira P."/>
            <person name="Findley K."/>
            <person name="Foster B."/>
            <person name="Gaskell J."/>
            <person name="Glotzer D."/>
            <person name="Gorecki P."/>
            <person name="Heitman J."/>
            <person name="Hesse C."/>
            <person name="Hori C."/>
            <person name="Igarashi K."/>
            <person name="Jurgens J.A."/>
            <person name="Kallen N."/>
            <person name="Kersten P."/>
            <person name="Kohler A."/>
            <person name="Kuees U."/>
            <person name="Kumar T.K.A."/>
            <person name="Kuo A."/>
            <person name="LaButti K."/>
            <person name="Larrondo L.F."/>
            <person name="Lindquist E."/>
            <person name="Ling A."/>
            <person name="Lombard V."/>
            <person name="Lucas S."/>
            <person name="Lundell T."/>
            <person name="Martin R."/>
            <person name="McLaughlin D.J."/>
            <person name="Morgenstern I."/>
            <person name="Morin E."/>
            <person name="Murat C."/>
            <person name="Nagy L.G."/>
            <person name="Nolan M."/>
            <person name="Ohm R.A."/>
            <person name="Patyshakuliyeva A."/>
            <person name="Rokas A."/>
            <person name="Ruiz-Duenas F.J."/>
            <person name="Sabat G."/>
            <person name="Salamov A."/>
            <person name="Samejima M."/>
            <person name="Schmutz J."/>
            <person name="Slot J.C."/>
            <person name="St John F."/>
            <person name="Stenlid J."/>
            <person name="Sun H."/>
            <person name="Sun S."/>
            <person name="Syed K."/>
            <person name="Tsang A."/>
            <person name="Wiebenga A."/>
            <person name="Young D."/>
            <person name="Pisabarro A."/>
            <person name="Eastwood D.C."/>
            <person name="Martin F."/>
            <person name="Cullen D."/>
            <person name="Grigoriev I.V."/>
            <person name="Hibbett D.S."/>
        </authorList>
    </citation>
    <scope>NUCLEOTIDE SEQUENCE [LARGE SCALE GENOMIC DNA]</scope>
    <source>
        <strain evidence="5 6">ATCC 11539</strain>
    </source>
</reference>
<dbReference type="InterPro" id="IPR002938">
    <property type="entry name" value="FAD-bd"/>
</dbReference>
<proteinExistence type="predicted"/>
<dbReference type="Gene3D" id="3.50.50.60">
    <property type="entry name" value="FAD/NAD(P)-binding domain"/>
    <property type="match status" value="1"/>
</dbReference>
<dbReference type="OrthoDB" id="2690153at2759"/>
<dbReference type="GeneID" id="19306022"/>
<dbReference type="GO" id="GO:0016491">
    <property type="term" value="F:oxidoreductase activity"/>
    <property type="evidence" value="ECO:0007669"/>
    <property type="project" value="UniProtKB-KW"/>
</dbReference>
<evidence type="ECO:0000256" key="3">
    <source>
        <dbReference type="ARBA" id="ARBA00023002"/>
    </source>
</evidence>
<dbReference type="RefSeq" id="XP_007865525.1">
    <property type="nucleotide sequence ID" value="XM_007867334.1"/>
</dbReference>
<keyword evidence="1" id="KW-0285">Flavoprotein</keyword>
<evidence type="ECO:0000313" key="6">
    <source>
        <dbReference type="Proteomes" id="UP000030669"/>
    </source>
</evidence>
<keyword evidence="2" id="KW-0274">FAD</keyword>
<dbReference type="OMA" id="HEKASFD"/>
<protein>
    <recommendedName>
        <fullName evidence="4">FAD-binding domain-containing protein</fullName>
    </recommendedName>
</protein>
<dbReference type="GO" id="GO:0071949">
    <property type="term" value="F:FAD binding"/>
    <property type="evidence" value="ECO:0007669"/>
    <property type="project" value="InterPro"/>
</dbReference>
<dbReference type="Proteomes" id="UP000030669">
    <property type="component" value="Unassembled WGS sequence"/>
</dbReference>
<accession>S7Q7K1</accession>
<dbReference type="eggNOG" id="KOG3855">
    <property type="taxonomic scope" value="Eukaryota"/>
</dbReference>
<gene>
    <name evidence="5" type="ORF">GLOTRDRAFT_41031</name>
</gene>
<dbReference type="EMBL" id="KB469301">
    <property type="protein sequence ID" value="EPQ55976.1"/>
    <property type="molecule type" value="Genomic_DNA"/>
</dbReference>
<feature type="domain" description="FAD-binding" evidence="4">
    <location>
        <begin position="1"/>
        <end position="55"/>
    </location>
</feature>
<evidence type="ECO:0000256" key="2">
    <source>
        <dbReference type="ARBA" id="ARBA00022827"/>
    </source>
</evidence>
<dbReference type="AlphaFoldDB" id="S7Q7K1"/>
<dbReference type="HOGENOM" id="CLU_009665_7_0_1"/>
<name>S7Q7K1_GLOTA</name>
<evidence type="ECO:0000256" key="1">
    <source>
        <dbReference type="ARBA" id="ARBA00022630"/>
    </source>
</evidence>
<keyword evidence="6" id="KW-1185">Reference proteome</keyword>
<dbReference type="Pfam" id="PF01494">
    <property type="entry name" value="FAD_binding_3"/>
    <property type="match status" value="1"/>
</dbReference>
<evidence type="ECO:0000259" key="4">
    <source>
        <dbReference type="Pfam" id="PF01494"/>
    </source>
</evidence>
<organism evidence="5 6">
    <name type="scientific">Gloeophyllum trabeum (strain ATCC 11539 / FP-39264 / Madison 617)</name>
    <name type="common">Brown rot fungus</name>
    <dbReference type="NCBI Taxonomy" id="670483"/>
    <lineage>
        <taxon>Eukaryota</taxon>
        <taxon>Fungi</taxon>
        <taxon>Dikarya</taxon>
        <taxon>Basidiomycota</taxon>
        <taxon>Agaricomycotina</taxon>
        <taxon>Agaricomycetes</taxon>
        <taxon>Gloeophyllales</taxon>
        <taxon>Gloeophyllaceae</taxon>
        <taxon>Gloeophyllum</taxon>
    </lineage>
</organism>
<evidence type="ECO:0000313" key="5">
    <source>
        <dbReference type="EMBL" id="EPQ55976.1"/>
    </source>
</evidence>
<keyword evidence="3" id="KW-0560">Oxidoreductase</keyword>
<dbReference type="InterPro" id="IPR036188">
    <property type="entry name" value="FAD/NAD-bd_sf"/>
</dbReference>
<sequence>AAHVHSPTGGQGMNSGVMYAVLQLRVKDQLGPHRLPNLLESYSPERVPIIEKMFEMTTKVLNDTVAHKERSWELETKFFQLDVNYLSSLIVHDAREGDVPVPPVNVYSFGDFGRPQGGNGVPDAPHWLDPNAGDRFWNLFDVFTLTKHTVLVFAAENHDPVTDEVLVALQEYPAELVQSVVILPAHSFVRDNAVLQSADHVFRDTDRHASEGYIRRALLLLCALMASSEEPGACAMKVYFSKIFS</sequence>
<feature type="non-terminal residue" evidence="5">
    <location>
        <position position="1"/>
    </location>
</feature>
<dbReference type="SUPFAM" id="SSF51905">
    <property type="entry name" value="FAD/NAD(P)-binding domain"/>
    <property type="match status" value="1"/>
</dbReference>